<keyword evidence="2" id="KW-1185">Reference proteome</keyword>
<comment type="caution">
    <text evidence="1">The sequence shown here is derived from an EMBL/GenBank/DDBJ whole genome shotgun (WGS) entry which is preliminary data.</text>
</comment>
<gene>
    <name evidence="1" type="ORF">L6164_015895</name>
</gene>
<reference evidence="1 2" key="1">
    <citation type="journal article" date="2022" name="DNA Res.">
        <title>Chromosomal-level genome assembly of the orchid tree Bauhinia variegata (Leguminosae; Cercidoideae) supports the allotetraploid origin hypothesis of Bauhinia.</title>
        <authorList>
            <person name="Zhong Y."/>
            <person name="Chen Y."/>
            <person name="Zheng D."/>
            <person name="Pang J."/>
            <person name="Liu Y."/>
            <person name="Luo S."/>
            <person name="Meng S."/>
            <person name="Qian L."/>
            <person name="Wei D."/>
            <person name="Dai S."/>
            <person name="Zhou R."/>
        </authorList>
    </citation>
    <scope>NUCLEOTIDE SEQUENCE [LARGE SCALE GENOMIC DNA]</scope>
    <source>
        <strain evidence="1">BV-YZ2020</strain>
    </source>
</reference>
<proteinExistence type="predicted"/>
<evidence type="ECO:0000313" key="2">
    <source>
        <dbReference type="Proteomes" id="UP000828941"/>
    </source>
</evidence>
<name>A0ACB9NMT9_BAUVA</name>
<evidence type="ECO:0000313" key="1">
    <source>
        <dbReference type="EMBL" id="KAI4337485.1"/>
    </source>
</evidence>
<sequence>MGSFIQIDSISIDLANSIDKKSTTDSGKCEHFSIRGYVSEIRKKDWKMCWPFPLKESYSESENPASLLPPLDVPKFRWWCCRNCQEEVAPESTEKDDQTAGCKSDRNCSNEAHPSNIQQDPMSDTVRRREIDLNNSIDDLSCGNYNEPIKNEKENKAEVAKSRLIDHEIDLEDDVHHQTASVPPKVYAGLRQETSINETGCENNEVAVVVLPTSDLKVCTVSRESTTVSEAADISNQTTGNPPLDLAACHHKVPETTESLVENDVQDHQPDKSTGLPRRKHRKVRLMTDLLRDNGEARTEQMTTQGSPSSHSASLQTVSIPQDKVNIPGDSTNVGQSRKRKFLLDDQDPKPTEVCSQKVENGFEKFEGDAGTNTFLNTWSKDVHAEIDLKDDVKSYLGKPEIERSHIMGKKKGKKSQVVDNYLTSESHQKQQKESNKIIDGVNKLHATKNCDSRLFTEKRMDNSPWQVPMTENECNLRKGKGKMSLTGGDLASLSSLKNNMLAGGKVILNMPAAVPIHSAQCALNENGLEEGLHLSLNSNLASQVYNKKLIHQIENQLPFSLPFQEGTSKVHQFLREDRGTNVVGELSIRSNHRTGAISGKEVCSEEIAVGRNTGTVKKHGDQIADKASDQVTVDDIPMEIVELMAKNQYERCLPDAENRNHLLEESTVRRKAQITVGTSLYGKREFPLLQEGQKEKPHGRSGKNGMVTARENVRPHKRKSVHRVSAFDGNCSDMYGLHPPPSSFGIEVSKSQKKTSCGVHFSPMHSSLLAGAQNKKLNGNAERGSSSNSSVRSQGGCSLHTTILQEDDEASRIWASLTPNHAPRGYDMSTKVASQSTTGNNDVTTVRSGALFKHNLKRDIDLNYSNLDSTDLEKLNRDIDQGVFNEVHSEYPFPCKNNGIESHQNLKGSLDLYSNDTIPAMHLLSLMDAGMQSGIPLKQGVSAQLLKGPSYLDDCNTRLEIGKRPLTDYCRKNYLPDKSHGCLLGTPTFGASTSSVQHNGNFLRTAVGQISSKFVKKEKMKNSNSHELNRCKSPKSMHSRETSRQRKLEVRGNCGTFLPMKNSSEPIQCSTNKNPADLPLPEAELYMIRGEDLKFEKASIPQVRSGLLGSHGRKQQRNLKRTKTKDHAKHSGGILHAK</sequence>
<accession>A0ACB9NMT9</accession>
<dbReference type="Proteomes" id="UP000828941">
    <property type="component" value="Chromosome 6"/>
</dbReference>
<protein>
    <submittedName>
        <fullName evidence="1">Uncharacterized protein</fullName>
    </submittedName>
</protein>
<dbReference type="EMBL" id="CM039431">
    <property type="protein sequence ID" value="KAI4337485.1"/>
    <property type="molecule type" value="Genomic_DNA"/>
</dbReference>
<organism evidence="1 2">
    <name type="scientific">Bauhinia variegata</name>
    <name type="common">Purple orchid tree</name>
    <name type="synonym">Phanera variegata</name>
    <dbReference type="NCBI Taxonomy" id="167791"/>
    <lineage>
        <taxon>Eukaryota</taxon>
        <taxon>Viridiplantae</taxon>
        <taxon>Streptophyta</taxon>
        <taxon>Embryophyta</taxon>
        <taxon>Tracheophyta</taxon>
        <taxon>Spermatophyta</taxon>
        <taxon>Magnoliopsida</taxon>
        <taxon>eudicotyledons</taxon>
        <taxon>Gunneridae</taxon>
        <taxon>Pentapetalae</taxon>
        <taxon>rosids</taxon>
        <taxon>fabids</taxon>
        <taxon>Fabales</taxon>
        <taxon>Fabaceae</taxon>
        <taxon>Cercidoideae</taxon>
        <taxon>Cercideae</taxon>
        <taxon>Bauhiniinae</taxon>
        <taxon>Bauhinia</taxon>
    </lineage>
</organism>